<dbReference type="PROSITE" id="PS50097">
    <property type="entry name" value="BTB"/>
    <property type="match status" value="1"/>
</dbReference>
<name>A0A8H5HTH4_9AGAR</name>
<proteinExistence type="predicted"/>
<accession>A0A8H5HTH4</accession>
<dbReference type="Pfam" id="PF00651">
    <property type="entry name" value="BTB"/>
    <property type="match status" value="1"/>
</dbReference>
<feature type="domain" description="BTB" evidence="1">
    <location>
        <begin position="24"/>
        <end position="84"/>
    </location>
</feature>
<dbReference type="InterPro" id="IPR000210">
    <property type="entry name" value="BTB/POZ_dom"/>
</dbReference>
<dbReference type="InterPro" id="IPR011333">
    <property type="entry name" value="SKP1/BTB/POZ_sf"/>
</dbReference>
<evidence type="ECO:0000313" key="2">
    <source>
        <dbReference type="EMBL" id="KAF5388920.1"/>
    </source>
</evidence>
<organism evidence="2 3">
    <name type="scientific">Collybiopsis confluens</name>
    <dbReference type="NCBI Taxonomy" id="2823264"/>
    <lineage>
        <taxon>Eukaryota</taxon>
        <taxon>Fungi</taxon>
        <taxon>Dikarya</taxon>
        <taxon>Basidiomycota</taxon>
        <taxon>Agaricomycotina</taxon>
        <taxon>Agaricomycetes</taxon>
        <taxon>Agaricomycetidae</taxon>
        <taxon>Agaricales</taxon>
        <taxon>Marasmiineae</taxon>
        <taxon>Omphalotaceae</taxon>
        <taxon>Collybiopsis</taxon>
    </lineage>
</organism>
<reference evidence="2 3" key="1">
    <citation type="journal article" date="2020" name="ISME J.">
        <title>Uncovering the hidden diversity of litter-decomposition mechanisms in mushroom-forming fungi.</title>
        <authorList>
            <person name="Floudas D."/>
            <person name="Bentzer J."/>
            <person name="Ahren D."/>
            <person name="Johansson T."/>
            <person name="Persson P."/>
            <person name="Tunlid A."/>
        </authorList>
    </citation>
    <scope>NUCLEOTIDE SEQUENCE [LARGE SCALE GENOMIC DNA]</scope>
    <source>
        <strain evidence="2 3">CBS 406.79</strain>
    </source>
</reference>
<dbReference type="OrthoDB" id="3184970at2759"/>
<keyword evidence="3" id="KW-1185">Reference proteome</keyword>
<comment type="caution">
    <text evidence="2">The sequence shown here is derived from an EMBL/GenBank/DDBJ whole genome shotgun (WGS) entry which is preliminary data.</text>
</comment>
<gene>
    <name evidence="2" type="ORF">D9757_005134</name>
</gene>
<sequence length="123" mass="13775">MTPEPSSPPAPSFPISKRFNLPTSNLTLQSSNLVLFKVHRLNLEMHSQVFADAADSTGGPTSENEVVSLSESDSVLELLLQYMYLQPQPDLREVEWEVMKGLAEAVEKYEVYAAMGVCQQRMR</sequence>
<evidence type="ECO:0000313" key="3">
    <source>
        <dbReference type="Proteomes" id="UP000518752"/>
    </source>
</evidence>
<evidence type="ECO:0000259" key="1">
    <source>
        <dbReference type="PROSITE" id="PS50097"/>
    </source>
</evidence>
<protein>
    <recommendedName>
        <fullName evidence="1">BTB domain-containing protein</fullName>
    </recommendedName>
</protein>
<dbReference type="Proteomes" id="UP000518752">
    <property type="component" value="Unassembled WGS sequence"/>
</dbReference>
<dbReference type="SUPFAM" id="SSF54695">
    <property type="entry name" value="POZ domain"/>
    <property type="match status" value="1"/>
</dbReference>
<dbReference type="Gene3D" id="3.30.710.10">
    <property type="entry name" value="Potassium Channel Kv1.1, Chain A"/>
    <property type="match status" value="1"/>
</dbReference>
<dbReference type="AlphaFoldDB" id="A0A8H5HTH4"/>
<dbReference type="EMBL" id="JAACJN010000025">
    <property type="protein sequence ID" value="KAF5388920.1"/>
    <property type="molecule type" value="Genomic_DNA"/>
</dbReference>